<feature type="transmembrane region" description="Helical" evidence="6">
    <location>
        <begin position="79"/>
        <end position="100"/>
    </location>
</feature>
<accession>A0A210PXS5</accession>
<dbReference type="Proteomes" id="UP000242188">
    <property type="component" value="Unassembled WGS sequence"/>
</dbReference>
<proteinExistence type="inferred from homology"/>
<dbReference type="EMBL" id="NEDP02005411">
    <property type="protein sequence ID" value="OWF41287.1"/>
    <property type="molecule type" value="Genomic_DNA"/>
</dbReference>
<feature type="transmembrane region" description="Helical" evidence="6">
    <location>
        <begin position="277"/>
        <end position="298"/>
    </location>
</feature>
<keyword evidence="4 6" id="KW-1133">Transmembrane helix</keyword>
<dbReference type="InterPro" id="IPR012435">
    <property type="entry name" value="TMEM144"/>
</dbReference>
<evidence type="ECO:0000313" key="7">
    <source>
        <dbReference type="EMBL" id="OWF41287.1"/>
    </source>
</evidence>
<feature type="transmembrane region" description="Helical" evidence="6">
    <location>
        <begin position="25"/>
        <end position="42"/>
    </location>
</feature>
<evidence type="ECO:0000256" key="5">
    <source>
        <dbReference type="ARBA" id="ARBA00023136"/>
    </source>
</evidence>
<feature type="transmembrane region" description="Helical" evidence="6">
    <location>
        <begin position="54"/>
        <end position="73"/>
    </location>
</feature>
<evidence type="ECO:0000256" key="2">
    <source>
        <dbReference type="ARBA" id="ARBA00005731"/>
    </source>
</evidence>
<feature type="transmembrane region" description="Helical" evidence="6">
    <location>
        <begin position="140"/>
        <end position="159"/>
    </location>
</feature>
<organism evidence="7 8">
    <name type="scientific">Mizuhopecten yessoensis</name>
    <name type="common">Japanese scallop</name>
    <name type="synonym">Patinopecten yessoensis</name>
    <dbReference type="NCBI Taxonomy" id="6573"/>
    <lineage>
        <taxon>Eukaryota</taxon>
        <taxon>Metazoa</taxon>
        <taxon>Spiralia</taxon>
        <taxon>Lophotrochozoa</taxon>
        <taxon>Mollusca</taxon>
        <taxon>Bivalvia</taxon>
        <taxon>Autobranchia</taxon>
        <taxon>Pteriomorphia</taxon>
        <taxon>Pectinida</taxon>
        <taxon>Pectinoidea</taxon>
        <taxon>Pectinidae</taxon>
        <taxon>Mizuhopecten</taxon>
    </lineage>
</organism>
<dbReference type="SUPFAM" id="SSF103481">
    <property type="entry name" value="Multidrug resistance efflux transporter EmrE"/>
    <property type="match status" value="1"/>
</dbReference>
<keyword evidence="5 6" id="KW-0472">Membrane</keyword>
<feature type="transmembrane region" description="Helical" evidence="6">
    <location>
        <begin position="107"/>
        <end position="128"/>
    </location>
</feature>
<comment type="similarity">
    <text evidence="2">Belongs to the TMEM144 family.</text>
</comment>
<comment type="subcellular location">
    <subcellularLocation>
        <location evidence="1">Membrane</location>
        <topology evidence="1">Multi-pass membrane protein</topology>
    </subcellularLocation>
</comment>
<keyword evidence="8" id="KW-1185">Reference proteome</keyword>
<protein>
    <submittedName>
        <fullName evidence="7">Transmembrane protein 144</fullName>
    </submittedName>
</protein>
<evidence type="ECO:0000313" key="8">
    <source>
        <dbReference type="Proteomes" id="UP000242188"/>
    </source>
</evidence>
<dbReference type="OrthoDB" id="426527at2759"/>
<evidence type="ECO:0000256" key="4">
    <source>
        <dbReference type="ARBA" id="ARBA00022989"/>
    </source>
</evidence>
<comment type="caution">
    <text evidence="7">The sequence shown here is derived from an EMBL/GenBank/DDBJ whole genome shotgun (WGS) entry which is preliminary data.</text>
</comment>
<dbReference type="AlphaFoldDB" id="A0A210PXS5"/>
<name>A0A210PXS5_MIZYE</name>
<dbReference type="Pfam" id="PF07857">
    <property type="entry name" value="TMEM144"/>
    <property type="match status" value="1"/>
</dbReference>
<evidence type="ECO:0000256" key="6">
    <source>
        <dbReference type="SAM" id="Phobius"/>
    </source>
</evidence>
<feature type="transmembrane region" description="Helical" evidence="6">
    <location>
        <begin position="240"/>
        <end position="257"/>
    </location>
</feature>
<evidence type="ECO:0000256" key="3">
    <source>
        <dbReference type="ARBA" id="ARBA00022692"/>
    </source>
</evidence>
<keyword evidence="3 6" id="KW-0812">Transmembrane</keyword>
<dbReference type="PANTHER" id="PTHR16119">
    <property type="entry name" value="TRANSMEMBRANE PROTEIN 144"/>
    <property type="match status" value="1"/>
</dbReference>
<sequence>MSNPTIISISNSTACASDDTLAPEFGYVAALVAVVFYGSNFVPVKKYETGDGMFFQWVMSSAIITTGIVIQLIRRSTFYPLAMVGGVAWATGNLTVVPIIKTIGMGLGLCIWGMSNLLSGWATGRFGFFGITPEVPEKVSLNYIGVSMAVFSAFIFSLIKNELHPPDEEKVSQEDEHKLLRDHMPNYGASSTESLYTTTSTQDILVFNRRRGSSINRTDIQGDGNEDSFIERMSPARRRIVGLILSLVSGVLYGQMFTGATHVQDNVTGASQNGLDYVFACFCGIYLSSTVYYCIYTIIMKNRPRVYPKVIFPGIISGVMWAIATSAWFLANKVLSNAVAFPIVTTIPAVIASVWSVFVFKEIKGIRNIGILLVGFCFSGGGAILAGLSKGAGTSLPKCS</sequence>
<feature type="transmembrane region" description="Helical" evidence="6">
    <location>
        <begin position="310"/>
        <end position="331"/>
    </location>
</feature>
<dbReference type="InterPro" id="IPR010651">
    <property type="entry name" value="Sugar_transport"/>
</dbReference>
<dbReference type="InterPro" id="IPR037185">
    <property type="entry name" value="EmrE-like"/>
</dbReference>
<reference evidence="7 8" key="1">
    <citation type="journal article" date="2017" name="Nat. Ecol. Evol.">
        <title>Scallop genome provides insights into evolution of bilaterian karyotype and development.</title>
        <authorList>
            <person name="Wang S."/>
            <person name="Zhang J."/>
            <person name="Jiao W."/>
            <person name="Li J."/>
            <person name="Xun X."/>
            <person name="Sun Y."/>
            <person name="Guo X."/>
            <person name="Huan P."/>
            <person name="Dong B."/>
            <person name="Zhang L."/>
            <person name="Hu X."/>
            <person name="Sun X."/>
            <person name="Wang J."/>
            <person name="Zhao C."/>
            <person name="Wang Y."/>
            <person name="Wang D."/>
            <person name="Huang X."/>
            <person name="Wang R."/>
            <person name="Lv J."/>
            <person name="Li Y."/>
            <person name="Zhang Z."/>
            <person name="Liu B."/>
            <person name="Lu W."/>
            <person name="Hui Y."/>
            <person name="Liang J."/>
            <person name="Zhou Z."/>
            <person name="Hou R."/>
            <person name="Li X."/>
            <person name="Liu Y."/>
            <person name="Li H."/>
            <person name="Ning X."/>
            <person name="Lin Y."/>
            <person name="Zhao L."/>
            <person name="Xing Q."/>
            <person name="Dou J."/>
            <person name="Li Y."/>
            <person name="Mao J."/>
            <person name="Guo H."/>
            <person name="Dou H."/>
            <person name="Li T."/>
            <person name="Mu C."/>
            <person name="Jiang W."/>
            <person name="Fu Q."/>
            <person name="Fu X."/>
            <person name="Miao Y."/>
            <person name="Liu J."/>
            <person name="Yu Q."/>
            <person name="Li R."/>
            <person name="Liao H."/>
            <person name="Li X."/>
            <person name="Kong Y."/>
            <person name="Jiang Z."/>
            <person name="Chourrout D."/>
            <person name="Li R."/>
            <person name="Bao Z."/>
        </authorList>
    </citation>
    <scope>NUCLEOTIDE SEQUENCE [LARGE SCALE GENOMIC DNA]</scope>
    <source>
        <strain evidence="7 8">PY_sf001</strain>
    </source>
</reference>
<dbReference type="GO" id="GO:0015144">
    <property type="term" value="F:carbohydrate transmembrane transporter activity"/>
    <property type="evidence" value="ECO:0007669"/>
    <property type="project" value="InterPro"/>
</dbReference>
<gene>
    <name evidence="7" type="ORF">KP79_PYT13125</name>
</gene>
<feature type="transmembrane region" description="Helical" evidence="6">
    <location>
        <begin position="369"/>
        <end position="388"/>
    </location>
</feature>
<feature type="transmembrane region" description="Helical" evidence="6">
    <location>
        <begin position="337"/>
        <end position="360"/>
    </location>
</feature>
<evidence type="ECO:0000256" key="1">
    <source>
        <dbReference type="ARBA" id="ARBA00004141"/>
    </source>
</evidence>
<dbReference type="PANTHER" id="PTHR16119:SF17">
    <property type="entry name" value="TRANSMEMBRANE PROTEIN 144"/>
    <property type="match status" value="1"/>
</dbReference>
<dbReference type="GO" id="GO:0016020">
    <property type="term" value="C:membrane"/>
    <property type="evidence" value="ECO:0007669"/>
    <property type="project" value="UniProtKB-SubCell"/>
</dbReference>